<reference evidence="2" key="1">
    <citation type="submission" date="2016-11" db="UniProtKB">
        <authorList>
            <consortium name="WormBaseParasite"/>
        </authorList>
    </citation>
    <scope>IDENTIFICATION</scope>
</reference>
<sequence length="70" mass="8066">MAERDSRKSPKNTAIPYQDITSPARYSELYTVRERRIKRAKQILCNEGALDPPRETLTTTAHSVMIKTME</sequence>
<evidence type="ECO:0000313" key="2">
    <source>
        <dbReference type="WBParaSite" id="Hba_02496"/>
    </source>
</evidence>
<dbReference type="AlphaFoldDB" id="A0A1I7WCP0"/>
<keyword evidence="1" id="KW-1185">Reference proteome</keyword>
<proteinExistence type="predicted"/>
<evidence type="ECO:0000313" key="1">
    <source>
        <dbReference type="Proteomes" id="UP000095283"/>
    </source>
</evidence>
<protein>
    <submittedName>
        <fullName evidence="2">BHLH domain-containing protein</fullName>
    </submittedName>
</protein>
<dbReference type="WBParaSite" id="Hba_02496">
    <property type="protein sequence ID" value="Hba_02496"/>
    <property type="gene ID" value="Hba_02496"/>
</dbReference>
<organism evidence="1 2">
    <name type="scientific">Heterorhabditis bacteriophora</name>
    <name type="common">Entomopathogenic nematode worm</name>
    <dbReference type="NCBI Taxonomy" id="37862"/>
    <lineage>
        <taxon>Eukaryota</taxon>
        <taxon>Metazoa</taxon>
        <taxon>Ecdysozoa</taxon>
        <taxon>Nematoda</taxon>
        <taxon>Chromadorea</taxon>
        <taxon>Rhabditida</taxon>
        <taxon>Rhabditina</taxon>
        <taxon>Rhabditomorpha</taxon>
        <taxon>Strongyloidea</taxon>
        <taxon>Heterorhabditidae</taxon>
        <taxon>Heterorhabditis</taxon>
    </lineage>
</organism>
<name>A0A1I7WCP0_HETBA</name>
<accession>A0A1I7WCP0</accession>
<dbReference type="Proteomes" id="UP000095283">
    <property type="component" value="Unplaced"/>
</dbReference>